<gene>
    <name evidence="2" type="ORF">PAA8504_00090</name>
</gene>
<feature type="transmembrane region" description="Helical" evidence="1">
    <location>
        <begin position="112"/>
        <end position="132"/>
    </location>
</feature>
<dbReference type="AlphaFoldDB" id="A0A2R8BQ68"/>
<feature type="transmembrane region" description="Helical" evidence="1">
    <location>
        <begin position="57"/>
        <end position="75"/>
    </location>
</feature>
<organism evidence="2 3">
    <name type="scientific">Palleronia abyssalis</name>
    <dbReference type="NCBI Taxonomy" id="1501240"/>
    <lineage>
        <taxon>Bacteria</taxon>
        <taxon>Pseudomonadati</taxon>
        <taxon>Pseudomonadota</taxon>
        <taxon>Alphaproteobacteria</taxon>
        <taxon>Rhodobacterales</taxon>
        <taxon>Roseobacteraceae</taxon>
        <taxon>Palleronia</taxon>
    </lineage>
</organism>
<dbReference type="OrthoDB" id="5801787at2"/>
<dbReference type="EMBL" id="ONZF01000001">
    <property type="protein sequence ID" value="SPJ22300.1"/>
    <property type="molecule type" value="Genomic_DNA"/>
</dbReference>
<evidence type="ECO:0000256" key="1">
    <source>
        <dbReference type="SAM" id="Phobius"/>
    </source>
</evidence>
<feature type="transmembrane region" description="Helical" evidence="1">
    <location>
        <begin position="82"/>
        <end position="100"/>
    </location>
</feature>
<feature type="transmembrane region" description="Helical" evidence="1">
    <location>
        <begin position="7"/>
        <end position="29"/>
    </location>
</feature>
<accession>A0A2R8BQ68</accession>
<evidence type="ECO:0000313" key="2">
    <source>
        <dbReference type="EMBL" id="SPJ22300.1"/>
    </source>
</evidence>
<keyword evidence="1" id="KW-0472">Membrane</keyword>
<dbReference type="RefSeq" id="WP_108892209.1">
    <property type="nucleotide sequence ID" value="NZ_ONZF01000001.1"/>
</dbReference>
<reference evidence="2 3" key="1">
    <citation type="submission" date="2018-03" db="EMBL/GenBank/DDBJ databases">
        <authorList>
            <person name="Keele B.F."/>
        </authorList>
    </citation>
    <scope>NUCLEOTIDE SEQUENCE [LARGE SCALE GENOMIC DNA]</scope>
    <source>
        <strain evidence="2 3">CECT 8504</strain>
    </source>
</reference>
<keyword evidence="1" id="KW-0812">Transmembrane</keyword>
<evidence type="ECO:0000313" key="3">
    <source>
        <dbReference type="Proteomes" id="UP000244912"/>
    </source>
</evidence>
<keyword evidence="3" id="KW-1185">Reference proteome</keyword>
<proteinExistence type="predicted"/>
<keyword evidence="1" id="KW-1133">Transmembrane helix</keyword>
<name>A0A2R8BQ68_9RHOB</name>
<dbReference type="Proteomes" id="UP000244912">
    <property type="component" value="Unassembled WGS sequence"/>
</dbReference>
<sequence>MHPTPWHFWIVVTLGVVWHLIGVVDYTSIQYDWQPWLTMMSGRQAAFVQTMPDWVDGAWALSAWVGLLGVLLLAARVSFAPVILAVSMFATFVVAVWLSLFSNPPVLQLAGWPALATLWIAVVFTVLLWLYARDMHKSGVIA</sequence>
<protein>
    <submittedName>
        <fullName evidence="2">Uncharacterized protein</fullName>
    </submittedName>
</protein>